<evidence type="ECO:0000256" key="3">
    <source>
        <dbReference type="ARBA" id="ARBA00022741"/>
    </source>
</evidence>
<name>A0A3B0V5D9_9ZZZZ</name>
<dbReference type="InterPro" id="IPR038454">
    <property type="entry name" value="DnaA_N_sf"/>
</dbReference>
<dbReference type="HAMAP" id="MF_00377">
    <property type="entry name" value="DnaA_bact"/>
    <property type="match status" value="1"/>
</dbReference>
<dbReference type="GO" id="GO:0005524">
    <property type="term" value="F:ATP binding"/>
    <property type="evidence" value="ECO:0007669"/>
    <property type="project" value="UniProtKB-KW"/>
</dbReference>
<keyword evidence="4" id="KW-0067">ATP-binding</keyword>
<evidence type="ECO:0000313" key="8">
    <source>
        <dbReference type="EMBL" id="VAW38758.1"/>
    </source>
</evidence>
<evidence type="ECO:0000256" key="6">
    <source>
        <dbReference type="ARBA" id="ARBA00023125"/>
    </source>
</evidence>
<dbReference type="InterPro" id="IPR027417">
    <property type="entry name" value="P-loop_NTPase"/>
</dbReference>
<keyword evidence="6" id="KW-0238">DNA-binding</keyword>
<dbReference type="PANTHER" id="PTHR30050">
    <property type="entry name" value="CHROMOSOMAL REPLICATION INITIATOR PROTEIN DNAA"/>
    <property type="match status" value="1"/>
</dbReference>
<dbReference type="Pfam" id="PF08299">
    <property type="entry name" value="Bac_DnaA_C"/>
    <property type="match status" value="1"/>
</dbReference>
<dbReference type="SMART" id="SM00760">
    <property type="entry name" value="Bac_DnaA_C"/>
    <property type="match status" value="1"/>
</dbReference>
<dbReference type="Gene3D" id="1.10.8.60">
    <property type="match status" value="1"/>
</dbReference>
<dbReference type="GO" id="GO:0008289">
    <property type="term" value="F:lipid binding"/>
    <property type="evidence" value="ECO:0007669"/>
    <property type="project" value="UniProtKB-KW"/>
</dbReference>
<dbReference type="InterPro" id="IPR010921">
    <property type="entry name" value="Trp_repressor/repl_initiator"/>
</dbReference>
<dbReference type="Gene3D" id="3.40.50.300">
    <property type="entry name" value="P-loop containing nucleotide triphosphate hydrolases"/>
    <property type="match status" value="1"/>
</dbReference>
<dbReference type="AlphaFoldDB" id="A0A3B0V5D9"/>
<organism evidence="8">
    <name type="scientific">hydrothermal vent metagenome</name>
    <dbReference type="NCBI Taxonomy" id="652676"/>
    <lineage>
        <taxon>unclassified sequences</taxon>
        <taxon>metagenomes</taxon>
        <taxon>ecological metagenomes</taxon>
    </lineage>
</organism>
<keyword evidence="1" id="KW-0963">Cytoplasm</keyword>
<dbReference type="EMBL" id="UOEX01000260">
    <property type="protein sequence ID" value="VAW38758.1"/>
    <property type="molecule type" value="Genomic_DNA"/>
</dbReference>
<dbReference type="Gene3D" id="3.30.300.180">
    <property type="match status" value="1"/>
</dbReference>
<accession>A0A3B0V5D9</accession>
<dbReference type="Gene3D" id="1.10.1750.10">
    <property type="match status" value="1"/>
</dbReference>
<proteinExistence type="inferred from homology"/>
<keyword evidence="5" id="KW-0446">Lipid-binding</keyword>
<dbReference type="SUPFAM" id="SSF52540">
    <property type="entry name" value="P-loop containing nucleoside triphosphate hydrolases"/>
    <property type="match status" value="1"/>
</dbReference>
<evidence type="ECO:0000256" key="1">
    <source>
        <dbReference type="ARBA" id="ARBA00022490"/>
    </source>
</evidence>
<dbReference type="SUPFAM" id="SSF48295">
    <property type="entry name" value="TrpR-like"/>
    <property type="match status" value="1"/>
</dbReference>
<gene>
    <name evidence="8" type="ORF">MNBD_DELTA03-1190</name>
</gene>
<dbReference type="GO" id="GO:0005886">
    <property type="term" value="C:plasma membrane"/>
    <property type="evidence" value="ECO:0007669"/>
    <property type="project" value="TreeGrafter"/>
</dbReference>
<dbReference type="InterPro" id="IPR001957">
    <property type="entry name" value="Chromosome_initiator_DnaA"/>
</dbReference>
<dbReference type="PROSITE" id="PS01008">
    <property type="entry name" value="DNAA"/>
    <property type="match status" value="1"/>
</dbReference>
<dbReference type="InterPro" id="IPR020591">
    <property type="entry name" value="Chromosome_initiator_DnaA-like"/>
</dbReference>
<dbReference type="InterPro" id="IPR013317">
    <property type="entry name" value="DnaA_dom"/>
</dbReference>
<dbReference type="GO" id="GO:0006275">
    <property type="term" value="P:regulation of DNA replication"/>
    <property type="evidence" value="ECO:0007669"/>
    <property type="project" value="InterPro"/>
</dbReference>
<evidence type="ECO:0000256" key="2">
    <source>
        <dbReference type="ARBA" id="ARBA00022705"/>
    </source>
</evidence>
<dbReference type="InterPro" id="IPR013159">
    <property type="entry name" value="DnaA_C"/>
</dbReference>
<reference evidence="8" key="1">
    <citation type="submission" date="2018-06" db="EMBL/GenBank/DDBJ databases">
        <authorList>
            <person name="Zhirakovskaya E."/>
        </authorList>
    </citation>
    <scope>NUCLEOTIDE SEQUENCE</scope>
</reference>
<evidence type="ECO:0000256" key="5">
    <source>
        <dbReference type="ARBA" id="ARBA00023121"/>
    </source>
</evidence>
<feature type="domain" description="Chromosomal replication initiator DnaA C-terminal" evidence="7">
    <location>
        <begin position="351"/>
        <end position="419"/>
    </location>
</feature>
<evidence type="ECO:0000259" key="7">
    <source>
        <dbReference type="SMART" id="SM00760"/>
    </source>
</evidence>
<dbReference type="PRINTS" id="PR00051">
    <property type="entry name" value="DNAA"/>
</dbReference>
<dbReference type="Pfam" id="PF00308">
    <property type="entry name" value="Bac_DnaA"/>
    <property type="match status" value="1"/>
</dbReference>
<dbReference type="CDD" id="cd06571">
    <property type="entry name" value="Bac_DnaA_C"/>
    <property type="match status" value="1"/>
</dbReference>
<dbReference type="PANTHER" id="PTHR30050:SF2">
    <property type="entry name" value="CHROMOSOMAL REPLICATION INITIATOR PROTEIN DNAA"/>
    <property type="match status" value="1"/>
</dbReference>
<keyword evidence="3" id="KW-0547">Nucleotide-binding</keyword>
<evidence type="ECO:0000256" key="4">
    <source>
        <dbReference type="ARBA" id="ARBA00022840"/>
    </source>
</evidence>
<dbReference type="InterPro" id="IPR018312">
    <property type="entry name" value="Chromosome_initiator_DnaA_CS"/>
</dbReference>
<sequence length="446" mass="49928">MTWQQIDKRLQDKLGASTYNLWITPLQCVSFAGDSIELRGPDRFFCSWVMDNYMADIQAAVKDYTGRKPKIIFKADDELPEVSASQTADRGEQLCLPTINKTPTFVRTLNPRYVFDEFVIGDCNAIAHSACHALAEGDTSFGRCLYVSSSTGLGKSHLTHAVAHYILENAPGVRLNYLSAQQLTSEMVNSIQKHKMESFKSRFQSSDVLMLEDLQALAGRAKTQEELGSILDILMESGKTIILTGVQPPKELSNITDGVRSRLSSGLITTITEPDTETKAAIIARKARGLKITLSEELVWHIAERIKGDMRQVKSALVGIKAKMALRGHEANKEMINEVMANIVNQLKALDPEMIRDYIAGQFKLQPEDLLSRSRKKNIAFPRQVSMYFSRKYTQNALSEIGRAFNRDHSTVVHSVRVISKAINNDLSIQGQMKMLDQKIRAKFLA</sequence>
<protein>
    <submittedName>
        <fullName evidence="8">Chromosomal replication initiator protein DnaA</fullName>
    </submittedName>
</protein>
<dbReference type="InterPro" id="IPR024633">
    <property type="entry name" value="DnaA_N_dom"/>
</dbReference>
<dbReference type="Pfam" id="PF11638">
    <property type="entry name" value="DnaA_N"/>
    <property type="match status" value="1"/>
</dbReference>
<keyword evidence="2" id="KW-0235">DNA replication</keyword>
<dbReference type="NCBIfam" id="TIGR00362">
    <property type="entry name" value="DnaA"/>
    <property type="match status" value="1"/>
</dbReference>
<dbReference type="GO" id="GO:0003688">
    <property type="term" value="F:DNA replication origin binding"/>
    <property type="evidence" value="ECO:0007669"/>
    <property type="project" value="InterPro"/>
</dbReference>
<dbReference type="GO" id="GO:0006270">
    <property type="term" value="P:DNA replication initiation"/>
    <property type="evidence" value="ECO:0007669"/>
    <property type="project" value="InterPro"/>
</dbReference>